<dbReference type="EMBL" id="MU274910">
    <property type="protein sequence ID" value="KAI0089617.1"/>
    <property type="molecule type" value="Genomic_DNA"/>
</dbReference>
<reference evidence="1" key="1">
    <citation type="journal article" date="2021" name="Environ. Microbiol.">
        <title>Gene family expansions and transcriptome signatures uncover fungal adaptations to wood decay.</title>
        <authorList>
            <person name="Hage H."/>
            <person name="Miyauchi S."/>
            <person name="Viragh M."/>
            <person name="Drula E."/>
            <person name="Min B."/>
            <person name="Chaduli D."/>
            <person name="Navarro D."/>
            <person name="Favel A."/>
            <person name="Norest M."/>
            <person name="Lesage-Meessen L."/>
            <person name="Balint B."/>
            <person name="Merenyi Z."/>
            <person name="de Eugenio L."/>
            <person name="Morin E."/>
            <person name="Martinez A.T."/>
            <person name="Baldrian P."/>
            <person name="Stursova M."/>
            <person name="Martinez M.J."/>
            <person name="Novotny C."/>
            <person name="Magnuson J.K."/>
            <person name="Spatafora J.W."/>
            <person name="Maurice S."/>
            <person name="Pangilinan J."/>
            <person name="Andreopoulos W."/>
            <person name="LaButti K."/>
            <person name="Hundley H."/>
            <person name="Na H."/>
            <person name="Kuo A."/>
            <person name="Barry K."/>
            <person name="Lipzen A."/>
            <person name="Henrissat B."/>
            <person name="Riley R."/>
            <person name="Ahrendt S."/>
            <person name="Nagy L.G."/>
            <person name="Grigoriev I.V."/>
            <person name="Martin F."/>
            <person name="Rosso M.N."/>
        </authorList>
    </citation>
    <scope>NUCLEOTIDE SEQUENCE</scope>
    <source>
        <strain evidence="1">CBS 384.51</strain>
    </source>
</reference>
<organism evidence="1 2">
    <name type="scientific">Irpex rosettiformis</name>
    <dbReference type="NCBI Taxonomy" id="378272"/>
    <lineage>
        <taxon>Eukaryota</taxon>
        <taxon>Fungi</taxon>
        <taxon>Dikarya</taxon>
        <taxon>Basidiomycota</taxon>
        <taxon>Agaricomycotina</taxon>
        <taxon>Agaricomycetes</taxon>
        <taxon>Polyporales</taxon>
        <taxon>Irpicaceae</taxon>
        <taxon>Irpex</taxon>
    </lineage>
</organism>
<sequence length="152" mass="17046">MAGNGSANPSVKRLLMNSGNIYRIEITNALYTNRVITDIKAASGTGNPPIFGVTDIEEDIQVWDYDSFKQTVRNRDTGLYAYPEDMSKGSRILERKQPYSWDVEDQDGGLHSIGSADDKLYWALKAGDNWTGITLQSGTKDDNSWKWSFNKV</sequence>
<accession>A0ACB8U5F7</accession>
<protein>
    <submittedName>
        <fullName evidence="1">Uncharacterized protein</fullName>
    </submittedName>
</protein>
<evidence type="ECO:0000313" key="2">
    <source>
        <dbReference type="Proteomes" id="UP001055072"/>
    </source>
</evidence>
<dbReference type="Proteomes" id="UP001055072">
    <property type="component" value="Unassembled WGS sequence"/>
</dbReference>
<comment type="caution">
    <text evidence="1">The sequence shown here is derived from an EMBL/GenBank/DDBJ whole genome shotgun (WGS) entry which is preliminary data.</text>
</comment>
<keyword evidence="2" id="KW-1185">Reference proteome</keyword>
<name>A0ACB8U5F7_9APHY</name>
<proteinExistence type="predicted"/>
<gene>
    <name evidence="1" type="ORF">BDY19DRAFT_113960</name>
</gene>
<evidence type="ECO:0000313" key="1">
    <source>
        <dbReference type="EMBL" id="KAI0089617.1"/>
    </source>
</evidence>